<accession>A0AAN7BII8</accession>
<comment type="caution">
    <text evidence="2">The sequence shown here is derived from an EMBL/GenBank/DDBJ whole genome shotgun (WGS) entry which is preliminary data.</text>
</comment>
<evidence type="ECO:0000313" key="3">
    <source>
        <dbReference type="Proteomes" id="UP001301958"/>
    </source>
</evidence>
<name>A0AAN7BII8_9PEZI</name>
<organism evidence="2 3">
    <name type="scientific">Podospora fimiseda</name>
    <dbReference type="NCBI Taxonomy" id="252190"/>
    <lineage>
        <taxon>Eukaryota</taxon>
        <taxon>Fungi</taxon>
        <taxon>Dikarya</taxon>
        <taxon>Ascomycota</taxon>
        <taxon>Pezizomycotina</taxon>
        <taxon>Sordariomycetes</taxon>
        <taxon>Sordariomycetidae</taxon>
        <taxon>Sordariales</taxon>
        <taxon>Podosporaceae</taxon>
        <taxon>Podospora</taxon>
    </lineage>
</organism>
<dbReference type="EMBL" id="MU865410">
    <property type="protein sequence ID" value="KAK4223904.1"/>
    <property type="molecule type" value="Genomic_DNA"/>
</dbReference>
<feature type="compositionally biased region" description="Polar residues" evidence="1">
    <location>
        <begin position="364"/>
        <end position="373"/>
    </location>
</feature>
<sequence>MGTTTFEMPHLAASKAHPHMHHHPSYTAALPPTDRYRPALNERPPPNEQVFNPLSQSALQASTTTRQPRPQPSSTTSSNSYPSSATTTAVQPPSRQPTSFGDQRLAFHSMEIPDCISPRGGNLAHFMAEVTSFFWFESIQTIDIAEKVRSLPPRTPIPRLTPNAVAPVAFKNWTAQVVSTTQIARNVVLLGLLYIYRLKHRMSTARALVGSEYRLLTVAMMLGNKFLDDNTYTNKTWADVTTLGVADIHMMEVEFLSNVRYNLLVSADEWQEWLLKLSNIREYMTLAQRTPSPTPSPLLIPSPAHRSFERSFAASPLPSPLDTHPAYSQQQILSRPSPTLGPFPGANGVNGWPSPSPAPRNAVSPLSLQPQHQLSRKRSISEDEATEPPAKRPHRIVSEQQQQQQQANNALSRMANVVSASTMPTVPNLTLNTAQASVIGTTQPYAQSVYAPAQASPLSLPPLVSGVRAMSTVYPTTTGYAPQQSVPATCGPSMISTPQTVTPTTSFPPISYGTPTRRLSPQHSLASNATYAASSPLADAYGQHAGTPGIRTPISHSPSIYLQHRNSPYRPVRGVNTLLIPPPAALLQQYHFPNALTPSHLHYQPLGRRNEYRTGIVPEYTMPHPVDQHNLASQQQVLPNPNHNRAHHQMPYQPQY</sequence>
<dbReference type="AlphaFoldDB" id="A0AAN7BII8"/>
<dbReference type="PANTHER" id="PTHR15615">
    <property type="match status" value="1"/>
</dbReference>
<dbReference type="GO" id="GO:0019901">
    <property type="term" value="F:protein kinase binding"/>
    <property type="evidence" value="ECO:0007669"/>
    <property type="project" value="InterPro"/>
</dbReference>
<keyword evidence="3" id="KW-1185">Reference proteome</keyword>
<feature type="region of interest" description="Disordered" evidence="1">
    <location>
        <begin position="333"/>
        <end position="412"/>
    </location>
</feature>
<feature type="compositionally biased region" description="Polar residues" evidence="1">
    <location>
        <begin position="49"/>
        <end position="59"/>
    </location>
</feature>
<reference evidence="2" key="2">
    <citation type="submission" date="2023-05" db="EMBL/GenBank/DDBJ databases">
        <authorList>
            <consortium name="Lawrence Berkeley National Laboratory"/>
            <person name="Steindorff A."/>
            <person name="Hensen N."/>
            <person name="Bonometti L."/>
            <person name="Westerberg I."/>
            <person name="Brannstrom I.O."/>
            <person name="Guillou S."/>
            <person name="Cros-Aarteil S."/>
            <person name="Calhoun S."/>
            <person name="Haridas S."/>
            <person name="Kuo A."/>
            <person name="Mondo S."/>
            <person name="Pangilinan J."/>
            <person name="Riley R."/>
            <person name="Labutti K."/>
            <person name="Andreopoulos B."/>
            <person name="Lipzen A."/>
            <person name="Chen C."/>
            <person name="Yanf M."/>
            <person name="Daum C."/>
            <person name="Ng V."/>
            <person name="Clum A."/>
            <person name="Ohm R."/>
            <person name="Martin F."/>
            <person name="Silar P."/>
            <person name="Natvig D."/>
            <person name="Lalanne C."/>
            <person name="Gautier V."/>
            <person name="Ament-Velasquez S.L."/>
            <person name="Kruys A."/>
            <person name="Hutchinson M.I."/>
            <person name="Powell A.J."/>
            <person name="Barry K."/>
            <person name="Miller A.N."/>
            <person name="Grigoriev I.V."/>
            <person name="Debuchy R."/>
            <person name="Gladieux P."/>
            <person name="Thoren M.H."/>
            <person name="Johannesson H."/>
        </authorList>
    </citation>
    <scope>NUCLEOTIDE SEQUENCE</scope>
    <source>
        <strain evidence="2">CBS 990.96</strain>
    </source>
</reference>
<dbReference type="CDD" id="cd20557">
    <property type="entry name" value="CYCLIN_ScPCL1-like"/>
    <property type="match status" value="1"/>
</dbReference>
<dbReference type="Proteomes" id="UP001301958">
    <property type="component" value="Unassembled WGS sequence"/>
</dbReference>
<evidence type="ECO:0008006" key="4">
    <source>
        <dbReference type="Google" id="ProtNLM"/>
    </source>
</evidence>
<feature type="region of interest" description="Disordered" evidence="1">
    <location>
        <begin position="14"/>
        <end position="101"/>
    </location>
</feature>
<dbReference type="PANTHER" id="PTHR15615:SF118">
    <property type="entry name" value="CYCLIN, HYPOTHETICAL (EUROFUNG)"/>
    <property type="match status" value="1"/>
</dbReference>
<dbReference type="GO" id="GO:0005634">
    <property type="term" value="C:nucleus"/>
    <property type="evidence" value="ECO:0007669"/>
    <property type="project" value="TreeGrafter"/>
</dbReference>
<dbReference type="GO" id="GO:0016538">
    <property type="term" value="F:cyclin-dependent protein serine/threonine kinase regulator activity"/>
    <property type="evidence" value="ECO:0007669"/>
    <property type="project" value="TreeGrafter"/>
</dbReference>
<dbReference type="Pfam" id="PF08613">
    <property type="entry name" value="Cyclin"/>
    <property type="match status" value="1"/>
</dbReference>
<protein>
    <recommendedName>
        <fullName evidence="4">Cyclin</fullName>
    </recommendedName>
</protein>
<proteinExistence type="predicted"/>
<gene>
    <name evidence="2" type="ORF">QBC38DRAFT_372163</name>
</gene>
<dbReference type="Gene3D" id="1.10.472.10">
    <property type="entry name" value="Cyclin-like"/>
    <property type="match status" value="1"/>
</dbReference>
<dbReference type="InterPro" id="IPR013922">
    <property type="entry name" value="Cyclin_PHO80-like"/>
</dbReference>
<feature type="compositionally biased region" description="Polar residues" evidence="1">
    <location>
        <begin position="90"/>
        <end position="101"/>
    </location>
</feature>
<feature type="compositionally biased region" description="Low complexity" evidence="1">
    <location>
        <begin position="60"/>
        <end position="89"/>
    </location>
</feature>
<reference evidence="2" key="1">
    <citation type="journal article" date="2023" name="Mol. Phylogenet. Evol.">
        <title>Genome-scale phylogeny and comparative genomics of the fungal order Sordariales.</title>
        <authorList>
            <person name="Hensen N."/>
            <person name="Bonometti L."/>
            <person name="Westerberg I."/>
            <person name="Brannstrom I.O."/>
            <person name="Guillou S."/>
            <person name="Cros-Aarteil S."/>
            <person name="Calhoun S."/>
            <person name="Haridas S."/>
            <person name="Kuo A."/>
            <person name="Mondo S."/>
            <person name="Pangilinan J."/>
            <person name="Riley R."/>
            <person name="LaButti K."/>
            <person name="Andreopoulos B."/>
            <person name="Lipzen A."/>
            <person name="Chen C."/>
            <person name="Yan M."/>
            <person name="Daum C."/>
            <person name="Ng V."/>
            <person name="Clum A."/>
            <person name="Steindorff A."/>
            <person name="Ohm R.A."/>
            <person name="Martin F."/>
            <person name="Silar P."/>
            <person name="Natvig D.O."/>
            <person name="Lalanne C."/>
            <person name="Gautier V."/>
            <person name="Ament-Velasquez S.L."/>
            <person name="Kruys A."/>
            <person name="Hutchinson M.I."/>
            <person name="Powell A.J."/>
            <person name="Barry K."/>
            <person name="Miller A.N."/>
            <person name="Grigoriev I.V."/>
            <person name="Debuchy R."/>
            <person name="Gladieux P."/>
            <person name="Hiltunen Thoren M."/>
            <person name="Johannesson H."/>
        </authorList>
    </citation>
    <scope>NUCLEOTIDE SEQUENCE</scope>
    <source>
        <strain evidence="2">CBS 990.96</strain>
    </source>
</reference>
<evidence type="ECO:0000256" key="1">
    <source>
        <dbReference type="SAM" id="MobiDB-lite"/>
    </source>
</evidence>
<evidence type="ECO:0000313" key="2">
    <source>
        <dbReference type="EMBL" id="KAK4223904.1"/>
    </source>
</evidence>
<dbReference type="GO" id="GO:0000307">
    <property type="term" value="C:cyclin-dependent protein kinase holoenzyme complex"/>
    <property type="evidence" value="ECO:0007669"/>
    <property type="project" value="TreeGrafter"/>
</dbReference>